<evidence type="ECO:0000256" key="2">
    <source>
        <dbReference type="ARBA" id="ARBA00010798"/>
    </source>
</evidence>
<dbReference type="PANTHER" id="PTHR10554">
    <property type="entry name" value="SYNTROPHIN"/>
    <property type="match status" value="1"/>
</dbReference>
<dbReference type="HOGENOM" id="CLU_039445_0_0_1"/>
<dbReference type="STRING" id="7757.ENSPMAP00000007514"/>
<comment type="similarity">
    <text evidence="2">Belongs to the syntrophin family.</text>
</comment>
<dbReference type="CDD" id="cd06801">
    <property type="entry name" value="PDZ_syntrophin-like"/>
    <property type="match status" value="1"/>
</dbReference>
<reference evidence="7" key="2">
    <citation type="submission" date="2025-09" db="UniProtKB">
        <authorList>
            <consortium name="Ensembl"/>
        </authorList>
    </citation>
    <scope>IDENTIFICATION</scope>
</reference>
<feature type="compositionally biased region" description="Low complexity" evidence="5">
    <location>
        <begin position="195"/>
        <end position="212"/>
    </location>
</feature>
<evidence type="ECO:0000256" key="5">
    <source>
        <dbReference type="SAM" id="MobiDB-lite"/>
    </source>
</evidence>
<reference evidence="7" key="1">
    <citation type="submission" date="2025-08" db="UniProtKB">
        <authorList>
            <consortium name="Ensembl"/>
        </authorList>
    </citation>
    <scope>IDENTIFICATION</scope>
</reference>
<dbReference type="SMART" id="SM00228">
    <property type="entry name" value="PDZ"/>
    <property type="match status" value="1"/>
</dbReference>
<dbReference type="InterPro" id="IPR055108">
    <property type="entry name" value="Syntrophin_4th"/>
</dbReference>
<dbReference type="Pfam" id="PF00595">
    <property type="entry name" value="PDZ"/>
    <property type="match status" value="1"/>
</dbReference>
<proteinExistence type="inferred from homology"/>
<sequence length="542" mass="60808">QSFDSFSLKSPRDNLIRLILSADTKVGIVLLIDGKSEPHEVRLKISKDLLTIQHQEVVCVTGSQCSAKERSVTLRRQEIGGFGLSIKGGAEYRVPVVISKIMKDQADPADQTGMLFIGDAILRINGINVENATHEEVVQVLQTAGDEVTFTVRYLRKIPAFLKLPLIEEGQYSSIPSDQSSTASSPLFDSGLHLNNNSTNTTPSSPSSPVSATPRWEKRWCDSLAIPLLLARISLYTPGSDQLRPNAFEVIAMDGISSGVLQCYSIQECADWLRSISTAIGDLIQQHIRMTNKNLSLYEQIVHMGWVEERIQDAEFGQHYQSRFLALRGPNMFLFSGPPLSLCDWARGEKMYDLCETFLKTHKVRNSYRYFLCANIRLPQEVDLRDMRPCCFSVLTGTGDSHYFSTELAGDVALWEKAYQQAQFSEVQRVGSKTYSCVWRGHATGLTVDFNLGFACFEANSKQVFWRYKFCQLKGSSDDGKSKIKFLFQKNDPRLIETKELEFPNLVAALHCIHSFISAKVALVDPLFVESQCGGKMQIYCK</sequence>
<dbReference type="OMA" id="VHMGWVE"/>
<dbReference type="AlphaFoldDB" id="S4RQM8"/>
<dbReference type="Pfam" id="PF23012">
    <property type="entry name" value="Syntrophin_4th"/>
    <property type="match status" value="1"/>
</dbReference>
<dbReference type="InterPro" id="IPR001478">
    <property type="entry name" value="PDZ"/>
</dbReference>
<dbReference type="GeneTree" id="ENSGT00950000182863"/>
<dbReference type="GO" id="GO:0005856">
    <property type="term" value="C:cytoskeleton"/>
    <property type="evidence" value="ECO:0007669"/>
    <property type="project" value="UniProtKB-SubCell"/>
</dbReference>
<dbReference type="SUPFAM" id="SSF50156">
    <property type="entry name" value="PDZ domain-like"/>
    <property type="match status" value="1"/>
</dbReference>
<accession>S4RQM8</accession>
<organism evidence="7">
    <name type="scientific">Petromyzon marinus</name>
    <name type="common">Sea lamprey</name>
    <dbReference type="NCBI Taxonomy" id="7757"/>
    <lineage>
        <taxon>Eukaryota</taxon>
        <taxon>Metazoa</taxon>
        <taxon>Chordata</taxon>
        <taxon>Craniata</taxon>
        <taxon>Vertebrata</taxon>
        <taxon>Cyclostomata</taxon>
        <taxon>Hyperoartia</taxon>
        <taxon>Petromyzontiformes</taxon>
        <taxon>Petromyzontidae</taxon>
        <taxon>Petromyzon</taxon>
    </lineage>
</organism>
<evidence type="ECO:0000313" key="7">
    <source>
        <dbReference type="Ensembl" id="ENSPMAP00000007514.1"/>
    </source>
</evidence>
<dbReference type="GO" id="GO:0016010">
    <property type="term" value="C:dystrophin-associated glycoprotein complex"/>
    <property type="evidence" value="ECO:0007669"/>
    <property type="project" value="TreeGrafter"/>
</dbReference>
<feature type="domain" description="PDZ" evidence="6">
    <location>
        <begin position="71"/>
        <end position="156"/>
    </location>
</feature>
<protein>
    <submittedName>
        <fullName evidence="7">Syntrophin, gamma 2</fullName>
    </submittedName>
</protein>
<dbReference type="PROSITE" id="PS50106">
    <property type="entry name" value="PDZ"/>
    <property type="match status" value="1"/>
</dbReference>
<dbReference type="Ensembl" id="ENSPMAT00000007548.1">
    <property type="protein sequence ID" value="ENSPMAP00000007514.1"/>
    <property type="gene ID" value="ENSPMAG00000006806.1"/>
</dbReference>
<evidence type="ECO:0000259" key="6">
    <source>
        <dbReference type="PROSITE" id="PS50106"/>
    </source>
</evidence>
<dbReference type="Gene3D" id="2.30.42.10">
    <property type="match status" value="1"/>
</dbReference>
<dbReference type="SUPFAM" id="SSF50729">
    <property type="entry name" value="PH domain-like"/>
    <property type="match status" value="1"/>
</dbReference>
<evidence type="ECO:0000256" key="1">
    <source>
        <dbReference type="ARBA" id="ARBA00004245"/>
    </source>
</evidence>
<keyword evidence="4" id="KW-0206">Cytoskeleton</keyword>
<name>S4RQM8_PETMA</name>
<dbReference type="InterPro" id="IPR036034">
    <property type="entry name" value="PDZ_sf"/>
</dbReference>
<keyword evidence="3" id="KW-0963">Cytoplasm</keyword>
<dbReference type="PANTHER" id="PTHR10554:SF1">
    <property type="entry name" value="FI16515P1"/>
    <property type="match status" value="1"/>
</dbReference>
<dbReference type="InterPro" id="IPR015482">
    <property type="entry name" value="Syntrophin"/>
</dbReference>
<dbReference type="GO" id="GO:0005198">
    <property type="term" value="F:structural molecule activity"/>
    <property type="evidence" value="ECO:0007669"/>
    <property type="project" value="InterPro"/>
</dbReference>
<comment type="subcellular location">
    <subcellularLocation>
        <location evidence="1">Cytoplasm</location>
        <location evidence="1">Cytoskeleton</location>
    </subcellularLocation>
</comment>
<feature type="region of interest" description="Disordered" evidence="5">
    <location>
        <begin position="192"/>
        <end position="212"/>
    </location>
</feature>
<evidence type="ECO:0000256" key="4">
    <source>
        <dbReference type="ARBA" id="ARBA00023212"/>
    </source>
</evidence>
<evidence type="ECO:0000256" key="3">
    <source>
        <dbReference type="ARBA" id="ARBA00022490"/>
    </source>
</evidence>